<dbReference type="SUPFAM" id="SSF51735">
    <property type="entry name" value="NAD(P)-binding Rossmann-fold domains"/>
    <property type="match status" value="1"/>
</dbReference>
<dbReference type="RefSeq" id="WP_012008131.1">
    <property type="nucleotide sequence ID" value="NC_009840.1"/>
</dbReference>
<keyword evidence="1" id="KW-0520">NAD</keyword>
<dbReference type="KEGG" id="pmh:P9215_14701"/>
<reference evidence="3 4" key="1">
    <citation type="journal article" date="2007" name="PLoS Genet.">
        <title>Patterns and implications of gene gain and loss in the evolution of Prochlorococcus.</title>
        <authorList>
            <person name="Kettler G.C."/>
            <person name="Martiny A.C."/>
            <person name="Huang K."/>
            <person name="Zucker J."/>
            <person name="Coleman M.L."/>
            <person name="Rodrigue S."/>
            <person name="Chen F."/>
            <person name="Lapidus A."/>
            <person name="Ferriera S."/>
            <person name="Johnson J."/>
            <person name="Steglich C."/>
            <person name="Church G.M."/>
            <person name="Richardson P."/>
            <person name="Chisholm S.W."/>
        </authorList>
    </citation>
    <scope>NUCLEOTIDE SEQUENCE [LARGE SCALE GENOMIC DNA]</scope>
    <source>
        <strain evidence="3 4">MIT 9215</strain>
    </source>
</reference>
<evidence type="ECO:0000256" key="1">
    <source>
        <dbReference type="ARBA" id="ARBA00023027"/>
    </source>
</evidence>
<accession>A8G652</accession>
<dbReference type="InterPro" id="IPR016040">
    <property type="entry name" value="NAD(P)-bd_dom"/>
</dbReference>
<protein>
    <submittedName>
        <fullName evidence="3">Nucleoside-diphosphate-sugar epimerase</fullName>
    </submittedName>
</protein>
<dbReference type="AlphaFoldDB" id="A8G652"/>
<gene>
    <name evidence="3" type="primary">wcaG</name>
    <name evidence="3" type="ordered locus">P9215_14701</name>
</gene>
<dbReference type="OrthoDB" id="9771073at2"/>
<evidence type="ECO:0000313" key="3">
    <source>
        <dbReference type="EMBL" id="ABV51083.1"/>
    </source>
</evidence>
<dbReference type="Pfam" id="PF16363">
    <property type="entry name" value="GDP_Man_Dehyd"/>
    <property type="match status" value="1"/>
</dbReference>
<dbReference type="CDD" id="cd05253">
    <property type="entry name" value="UDP_GE_SDE_e"/>
    <property type="match status" value="1"/>
</dbReference>
<dbReference type="HOGENOM" id="CLU_007383_1_7_3"/>
<dbReference type="eggNOG" id="COG0451">
    <property type="taxonomic scope" value="Bacteria"/>
</dbReference>
<dbReference type="Gene3D" id="3.90.25.10">
    <property type="entry name" value="UDP-galactose 4-epimerase, domain 1"/>
    <property type="match status" value="1"/>
</dbReference>
<dbReference type="PANTHER" id="PTHR43574">
    <property type="entry name" value="EPIMERASE-RELATED"/>
    <property type="match status" value="1"/>
</dbReference>
<feature type="domain" description="NAD(P)-binding" evidence="2">
    <location>
        <begin position="4"/>
        <end position="329"/>
    </location>
</feature>
<organism evidence="3 4">
    <name type="scientific">Prochlorococcus marinus (strain MIT 9215)</name>
    <dbReference type="NCBI Taxonomy" id="93060"/>
    <lineage>
        <taxon>Bacteria</taxon>
        <taxon>Bacillati</taxon>
        <taxon>Cyanobacteriota</taxon>
        <taxon>Cyanophyceae</taxon>
        <taxon>Synechococcales</taxon>
        <taxon>Prochlorococcaceae</taxon>
        <taxon>Prochlorococcus</taxon>
    </lineage>
</organism>
<dbReference type="PRINTS" id="PR01713">
    <property type="entry name" value="NUCEPIMERASE"/>
</dbReference>
<evidence type="ECO:0000259" key="2">
    <source>
        <dbReference type="Pfam" id="PF16363"/>
    </source>
</evidence>
<sequence length="341" mass="38720">MKILITGCAGFIGYHLSKRLIQEKYHVVGIDNLNNYYDPNLKKARLEELNKLAKEKNQEFNFDSFGIENSNLLEDFFKKYKPSRVINLAAQAGVRYSIENPSAYIQSNIVGFCNILELCRHTEVKHLVYASSSSVYGGNTKMPFSEEQSVAHPVSLYAASKKSNELMAHTYSHLYNLPATGLRFFTVYGPWGRPDMALFLFTNAILSGKKIQVFNQGNMIRDFTYIDDIVESLFRLIFKEAKPDENFDTSKPSLSTSWAPHRIFNIGNSKPVQLMEYINALENSLGVSAIKEFLPMQPGDVPATSADTSALEDWIGFKPNTAITDGINRFVDWYRNFYSVF</sequence>
<dbReference type="EMBL" id="CP000825">
    <property type="protein sequence ID" value="ABV51083.1"/>
    <property type="molecule type" value="Genomic_DNA"/>
</dbReference>
<dbReference type="Gene3D" id="3.40.50.720">
    <property type="entry name" value="NAD(P)-binding Rossmann-like Domain"/>
    <property type="match status" value="1"/>
</dbReference>
<evidence type="ECO:0000313" key="4">
    <source>
        <dbReference type="Proteomes" id="UP000002014"/>
    </source>
</evidence>
<dbReference type="STRING" id="93060.P9215_14701"/>
<name>A8G652_PROM2</name>
<proteinExistence type="predicted"/>
<dbReference type="InterPro" id="IPR036291">
    <property type="entry name" value="NAD(P)-bd_dom_sf"/>
</dbReference>
<dbReference type="Proteomes" id="UP000002014">
    <property type="component" value="Chromosome"/>
</dbReference>